<evidence type="ECO:0000256" key="9">
    <source>
        <dbReference type="ARBA" id="ARBA00023242"/>
    </source>
</evidence>
<keyword evidence="14" id="KW-1185">Reference proteome</keyword>
<feature type="domain" description="C2H2-type" evidence="12">
    <location>
        <begin position="389"/>
        <end position="411"/>
    </location>
</feature>
<feature type="domain" description="C2H2-type" evidence="12">
    <location>
        <begin position="417"/>
        <end position="444"/>
    </location>
</feature>
<feature type="domain" description="C2H2-type" evidence="12">
    <location>
        <begin position="447"/>
        <end position="474"/>
    </location>
</feature>
<keyword evidence="5" id="KW-0862">Zinc</keyword>
<dbReference type="Pfam" id="PF00096">
    <property type="entry name" value="zf-C2H2"/>
    <property type="match status" value="7"/>
</dbReference>
<gene>
    <name evidence="13" type="ORF">EGW08_020666</name>
</gene>
<dbReference type="Pfam" id="PF13912">
    <property type="entry name" value="zf-C2H2_6"/>
    <property type="match status" value="1"/>
</dbReference>
<dbReference type="FunFam" id="3.30.160.60:FF:000446">
    <property type="entry name" value="Zinc finger protein"/>
    <property type="match status" value="2"/>
</dbReference>
<feature type="domain" description="C2H2-type" evidence="12">
    <location>
        <begin position="361"/>
        <end position="388"/>
    </location>
</feature>
<dbReference type="GO" id="GO:0001817">
    <property type="term" value="P:regulation of cytokine production"/>
    <property type="evidence" value="ECO:0007669"/>
    <property type="project" value="TreeGrafter"/>
</dbReference>
<comment type="subcellular location">
    <subcellularLocation>
        <location evidence="1">Nucleus</location>
    </subcellularLocation>
</comment>
<dbReference type="InterPro" id="IPR013087">
    <property type="entry name" value="Znf_C2H2_type"/>
</dbReference>
<evidence type="ECO:0000256" key="3">
    <source>
        <dbReference type="ARBA" id="ARBA00022737"/>
    </source>
</evidence>
<feature type="coiled-coil region" evidence="11">
    <location>
        <begin position="188"/>
        <end position="215"/>
    </location>
</feature>
<keyword evidence="8" id="KW-0804">Transcription</keyword>
<evidence type="ECO:0000313" key="13">
    <source>
        <dbReference type="EMBL" id="RUS71573.1"/>
    </source>
</evidence>
<dbReference type="Proteomes" id="UP000271974">
    <property type="component" value="Unassembled WGS sequence"/>
</dbReference>
<dbReference type="PROSITE" id="PS00028">
    <property type="entry name" value="ZINC_FINGER_C2H2_1"/>
    <property type="match status" value="9"/>
</dbReference>
<keyword evidence="11" id="KW-0175">Coiled coil</keyword>
<evidence type="ECO:0000256" key="1">
    <source>
        <dbReference type="ARBA" id="ARBA00004123"/>
    </source>
</evidence>
<dbReference type="GO" id="GO:0002682">
    <property type="term" value="P:regulation of immune system process"/>
    <property type="evidence" value="ECO:0007669"/>
    <property type="project" value="TreeGrafter"/>
</dbReference>
<organism evidence="13 14">
    <name type="scientific">Elysia chlorotica</name>
    <name type="common">Eastern emerald elysia</name>
    <name type="synonym">Sea slug</name>
    <dbReference type="NCBI Taxonomy" id="188477"/>
    <lineage>
        <taxon>Eukaryota</taxon>
        <taxon>Metazoa</taxon>
        <taxon>Spiralia</taxon>
        <taxon>Lophotrochozoa</taxon>
        <taxon>Mollusca</taxon>
        <taxon>Gastropoda</taxon>
        <taxon>Heterobranchia</taxon>
        <taxon>Euthyneura</taxon>
        <taxon>Panpulmonata</taxon>
        <taxon>Sacoglossa</taxon>
        <taxon>Placobranchoidea</taxon>
        <taxon>Plakobranchidae</taxon>
        <taxon>Elysia</taxon>
    </lineage>
</organism>
<dbReference type="STRING" id="188477.A0A3S0ZNI4"/>
<dbReference type="AlphaFoldDB" id="A0A3S0ZNI4"/>
<dbReference type="FunFam" id="3.30.160.60:FF:000149">
    <property type="entry name" value="Zinc finger protein 569"/>
    <property type="match status" value="1"/>
</dbReference>
<evidence type="ECO:0000256" key="7">
    <source>
        <dbReference type="ARBA" id="ARBA00023125"/>
    </source>
</evidence>
<dbReference type="EMBL" id="RQTK01001193">
    <property type="protein sequence ID" value="RUS71573.1"/>
    <property type="molecule type" value="Genomic_DNA"/>
</dbReference>
<dbReference type="PROSITE" id="PS50157">
    <property type="entry name" value="ZINC_FINGER_C2H2_2"/>
    <property type="match status" value="9"/>
</dbReference>
<feature type="domain" description="C2H2-type" evidence="12">
    <location>
        <begin position="475"/>
        <end position="502"/>
    </location>
</feature>
<keyword evidence="2" id="KW-0479">Metal-binding</keyword>
<dbReference type="OrthoDB" id="6038662at2759"/>
<dbReference type="GO" id="GO:0005654">
    <property type="term" value="C:nucleoplasm"/>
    <property type="evidence" value="ECO:0007669"/>
    <property type="project" value="TreeGrafter"/>
</dbReference>
<dbReference type="SMART" id="SM00355">
    <property type="entry name" value="ZnF_C2H2"/>
    <property type="match status" value="9"/>
</dbReference>
<keyword evidence="3" id="KW-0677">Repeat</keyword>
<keyword evidence="7" id="KW-0238">DNA-binding</keyword>
<comment type="caution">
    <text evidence="13">The sequence shown here is derived from an EMBL/GenBank/DDBJ whole genome shotgun (WGS) entry which is preliminary data.</text>
</comment>
<keyword evidence="9" id="KW-0539">Nucleus</keyword>
<dbReference type="Gene3D" id="3.30.160.60">
    <property type="entry name" value="Classic Zinc Finger"/>
    <property type="match status" value="9"/>
</dbReference>
<protein>
    <recommendedName>
        <fullName evidence="12">C2H2-type domain-containing protein</fullName>
    </recommendedName>
</protein>
<evidence type="ECO:0000256" key="5">
    <source>
        <dbReference type="ARBA" id="ARBA00022833"/>
    </source>
</evidence>
<dbReference type="PANTHER" id="PTHR24399">
    <property type="entry name" value="ZINC FINGER AND BTB DOMAIN-CONTAINING"/>
    <property type="match status" value="1"/>
</dbReference>
<name>A0A3S0ZNI4_ELYCH</name>
<feature type="domain" description="C2H2-type" evidence="12">
    <location>
        <begin position="305"/>
        <end position="332"/>
    </location>
</feature>
<proteinExistence type="predicted"/>
<evidence type="ECO:0000256" key="8">
    <source>
        <dbReference type="ARBA" id="ARBA00023163"/>
    </source>
</evidence>
<keyword evidence="4 10" id="KW-0863">Zinc-finger</keyword>
<evidence type="ECO:0000256" key="4">
    <source>
        <dbReference type="ARBA" id="ARBA00022771"/>
    </source>
</evidence>
<dbReference type="InterPro" id="IPR036236">
    <property type="entry name" value="Znf_C2H2_sf"/>
</dbReference>
<evidence type="ECO:0000256" key="6">
    <source>
        <dbReference type="ARBA" id="ARBA00023015"/>
    </source>
</evidence>
<sequence length="557" mass="62969">MAHKNGTLELQANSVSFLTHGSGDSHPSNPLIFGNGPSNSNIPSDLKMDNPTIVVVTHTGELLEDSKEGTNSFLTLETKREIIEALQRSGLENNEITTVVLEDPILENFAAAQSKSFKLKETEKTIVSSTYSAVISDDAPLYTRSDQPLLLQDVPVKGKSRGVGGLLSSNSNHLCMKVNGNQETDSDMKQVLNLLKTLHQDRERHEREQRRLLESMHQEKMAMFRQCLNVLKDVKENIFKCLDEKTGPPKGMKDSGAHISQDNLKQTIHEDAADFENLSVFENSIVRSLVKLEEPAVNEIADKKHICDVCGKTFARAIGLERHQRTHTGVKPYSCNICSMRFRLSNQMYEHKKAHHTGTPFMCDVCGKGFSHRSVMARHKHIHTGHRPHVCKVCGKRFSRSDDLKIHHRVHVKGWLCQCDICGKGFKHKVNLQRHMMIHEEIRHYKHWCDVCGKGFSSTSHLREHFLTHTGEKPFICDVCGKGCSSKTLLKRHKFSHTDEKPCKCNICGKGFITNAHVKRHKLSKHEDAKPYVCDLCNNVFESLHDLQIHSQIHVLG</sequence>
<accession>A0A3S0ZNI4</accession>
<evidence type="ECO:0000259" key="12">
    <source>
        <dbReference type="PROSITE" id="PS50157"/>
    </source>
</evidence>
<dbReference type="FunFam" id="3.30.160.60:FF:000286">
    <property type="entry name" value="Zinc finger protein 770"/>
    <property type="match status" value="1"/>
</dbReference>
<reference evidence="13 14" key="1">
    <citation type="submission" date="2019-01" db="EMBL/GenBank/DDBJ databases">
        <title>A draft genome assembly of the solar-powered sea slug Elysia chlorotica.</title>
        <authorList>
            <person name="Cai H."/>
            <person name="Li Q."/>
            <person name="Fang X."/>
            <person name="Li J."/>
            <person name="Curtis N.E."/>
            <person name="Altenburger A."/>
            <person name="Shibata T."/>
            <person name="Feng M."/>
            <person name="Maeda T."/>
            <person name="Schwartz J.A."/>
            <person name="Shigenobu S."/>
            <person name="Lundholm N."/>
            <person name="Nishiyama T."/>
            <person name="Yang H."/>
            <person name="Hasebe M."/>
            <person name="Li S."/>
            <person name="Pierce S.K."/>
            <person name="Wang J."/>
        </authorList>
    </citation>
    <scope>NUCLEOTIDE SEQUENCE [LARGE SCALE GENOMIC DNA]</scope>
    <source>
        <strain evidence="13">EC2010</strain>
        <tissue evidence="13">Whole organism of an adult</tissue>
    </source>
</reference>
<evidence type="ECO:0000256" key="2">
    <source>
        <dbReference type="ARBA" id="ARBA00022723"/>
    </source>
</evidence>
<dbReference type="GO" id="GO:0001227">
    <property type="term" value="F:DNA-binding transcription repressor activity, RNA polymerase II-specific"/>
    <property type="evidence" value="ECO:0007669"/>
    <property type="project" value="TreeGrafter"/>
</dbReference>
<dbReference type="FunFam" id="3.30.160.60:FF:000110">
    <property type="entry name" value="Zinc finger protein-like"/>
    <property type="match status" value="1"/>
</dbReference>
<dbReference type="SUPFAM" id="SSF57667">
    <property type="entry name" value="beta-beta-alpha zinc fingers"/>
    <property type="match status" value="5"/>
</dbReference>
<evidence type="ECO:0000256" key="10">
    <source>
        <dbReference type="PROSITE-ProRule" id="PRU00042"/>
    </source>
</evidence>
<feature type="domain" description="C2H2-type" evidence="12">
    <location>
        <begin position="503"/>
        <end position="531"/>
    </location>
</feature>
<dbReference type="FunFam" id="3.30.160.60:FF:001498">
    <property type="entry name" value="Zinc finger protein 404"/>
    <property type="match status" value="1"/>
</dbReference>
<keyword evidence="6" id="KW-0805">Transcription regulation</keyword>
<evidence type="ECO:0000313" key="14">
    <source>
        <dbReference type="Proteomes" id="UP000271974"/>
    </source>
</evidence>
<evidence type="ECO:0000256" key="11">
    <source>
        <dbReference type="SAM" id="Coils"/>
    </source>
</evidence>
<feature type="domain" description="C2H2-type" evidence="12">
    <location>
        <begin position="333"/>
        <end position="360"/>
    </location>
</feature>
<dbReference type="GO" id="GO:0000978">
    <property type="term" value="F:RNA polymerase II cis-regulatory region sequence-specific DNA binding"/>
    <property type="evidence" value="ECO:0007669"/>
    <property type="project" value="TreeGrafter"/>
</dbReference>
<dbReference type="PANTHER" id="PTHR24399:SF23">
    <property type="entry name" value="C2H2-TYPE DOMAIN-CONTAINING PROTEIN"/>
    <property type="match status" value="1"/>
</dbReference>
<feature type="domain" description="C2H2-type" evidence="12">
    <location>
        <begin position="532"/>
        <end position="557"/>
    </location>
</feature>
<dbReference type="GO" id="GO:0008270">
    <property type="term" value="F:zinc ion binding"/>
    <property type="evidence" value="ECO:0007669"/>
    <property type="project" value="UniProtKB-KW"/>
</dbReference>